<reference evidence="4" key="1">
    <citation type="submission" date="2019-08" db="EMBL/GenBank/DDBJ databases">
        <title>Reference gene set and small RNA set construction with multiple tissues from Davidia involucrata Baill.</title>
        <authorList>
            <person name="Yang H."/>
            <person name="Zhou C."/>
            <person name="Li G."/>
            <person name="Wang J."/>
            <person name="Gao P."/>
            <person name="Wang M."/>
            <person name="Wang R."/>
            <person name="Zhao Y."/>
        </authorList>
    </citation>
    <scope>NUCLEOTIDE SEQUENCE</scope>
    <source>
        <tissue evidence="4">Mixed with DoveR01_LX</tissue>
    </source>
</reference>
<evidence type="ECO:0000256" key="3">
    <source>
        <dbReference type="ARBA" id="ARBA00023317"/>
    </source>
</evidence>
<dbReference type="InterPro" id="IPR029061">
    <property type="entry name" value="THDP-binding"/>
</dbReference>
<evidence type="ECO:0000313" key="5">
    <source>
        <dbReference type="EMBL" id="MPA60633.1"/>
    </source>
</evidence>
<dbReference type="EC" id="1.2.4.1" evidence="1"/>
<keyword evidence="4" id="KW-0560">Oxidoreductase</keyword>
<evidence type="ECO:0000313" key="4">
    <source>
        <dbReference type="EMBL" id="MPA60632.1"/>
    </source>
</evidence>
<keyword evidence="2" id="KW-0786">Thiamine pyrophosphate</keyword>
<protein>
    <recommendedName>
        <fullName evidence="1">pyruvate dehydrogenase (acetyl-transferring)</fullName>
        <ecNumber evidence="1">1.2.4.1</ecNumber>
    </recommendedName>
</protein>
<name>A0A5B7AVF4_DAVIN</name>
<organism evidence="4">
    <name type="scientific">Davidia involucrata</name>
    <name type="common">Dove tree</name>
    <dbReference type="NCBI Taxonomy" id="16924"/>
    <lineage>
        <taxon>Eukaryota</taxon>
        <taxon>Viridiplantae</taxon>
        <taxon>Streptophyta</taxon>
        <taxon>Embryophyta</taxon>
        <taxon>Tracheophyta</taxon>
        <taxon>Spermatophyta</taxon>
        <taxon>Magnoliopsida</taxon>
        <taxon>eudicotyledons</taxon>
        <taxon>Gunneridae</taxon>
        <taxon>Pentapetalae</taxon>
        <taxon>asterids</taxon>
        <taxon>Cornales</taxon>
        <taxon>Nyssaceae</taxon>
        <taxon>Davidia</taxon>
    </lineage>
</organism>
<dbReference type="EMBL" id="GHES01030073">
    <property type="protein sequence ID" value="MPA60632.1"/>
    <property type="molecule type" value="Transcribed_RNA"/>
</dbReference>
<dbReference type="SUPFAM" id="SSF52518">
    <property type="entry name" value="Thiamin diphosphate-binding fold (THDP-binding)"/>
    <property type="match status" value="1"/>
</dbReference>
<dbReference type="EMBL" id="GHES01030074">
    <property type="protein sequence ID" value="MPA60633.1"/>
    <property type="molecule type" value="Transcribed_RNA"/>
</dbReference>
<gene>
    <name evidence="4" type="ORF">Din_030073</name>
    <name evidence="5" type="ORF">Din_030074</name>
</gene>
<evidence type="ECO:0000256" key="2">
    <source>
        <dbReference type="ARBA" id="ARBA00023052"/>
    </source>
</evidence>
<sequence>MVSCSTPYNAKGLMKAAIRSENPLLLFEHVLLCNLKERIPDEECIVTGPTPYAGTLEEWTVVQPAQIVAAVEQLCPVKTTAPVVRFSCSKGLVLLFKLNTRLLLSFSWHCFNLIQNLQNSFSTYPLSDTYLKVKQPTDVKILL</sequence>
<dbReference type="AlphaFoldDB" id="A0A5B7AVF4"/>
<accession>A0A5B7AVF4</accession>
<evidence type="ECO:0000256" key="1">
    <source>
        <dbReference type="ARBA" id="ARBA00012281"/>
    </source>
</evidence>
<dbReference type="PANTHER" id="PTHR43257">
    <property type="entry name" value="PYRUVATE DEHYDROGENASE E1 COMPONENT BETA SUBUNIT"/>
    <property type="match status" value="1"/>
</dbReference>
<keyword evidence="3 4" id="KW-0670">Pyruvate</keyword>
<dbReference type="PANTHER" id="PTHR43257:SF2">
    <property type="entry name" value="PYRUVATE DEHYDROGENASE E1 COMPONENT SUBUNIT BETA"/>
    <property type="match status" value="1"/>
</dbReference>
<dbReference type="GO" id="GO:0004739">
    <property type="term" value="F:pyruvate dehydrogenase (acetyl-transferring) activity"/>
    <property type="evidence" value="ECO:0007669"/>
    <property type="project" value="UniProtKB-EC"/>
</dbReference>
<proteinExistence type="predicted"/>
<dbReference type="Gene3D" id="3.40.50.970">
    <property type="match status" value="1"/>
</dbReference>